<dbReference type="RefSeq" id="WP_075147537.1">
    <property type="nucleotide sequence ID" value="NZ_CP018839.1"/>
</dbReference>
<dbReference type="InterPro" id="IPR002850">
    <property type="entry name" value="PIN_toxin-like"/>
</dbReference>
<dbReference type="InterPro" id="IPR002716">
    <property type="entry name" value="PIN_dom"/>
</dbReference>
<evidence type="ECO:0000313" key="3">
    <source>
        <dbReference type="Proteomes" id="UP000185739"/>
    </source>
</evidence>
<dbReference type="Pfam" id="PF13470">
    <property type="entry name" value="PIN_3"/>
    <property type="match status" value="1"/>
</dbReference>
<keyword evidence="3" id="KW-1185">Reference proteome</keyword>
<organism evidence="2 3">
    <name type="scientific">Thauera chlorobenzoica</name>
    <dbReference type="NCBI Taxonomy" id="96773"/>
    <lineage>
        <taxon>Bacteria</taxon>
        <taxon>Pseudomonadati</taxon>
        <taxon>Pseudomonadota</taxon>
        <taxon>Betaproteobacteria</taxon>
        <taxon>Rhodocyclales</taxon>
        <taxon>Zoogloeaceae</taxon>
        <taxon>Thauera</taxon>
    </lineage>
</organism>
<protein>
    <submittedName>
        <fullName evidence="2">PIN domain protein</fullName>
    </submittedName>
</protein>
<accession>A0A1H5SS93</accession>
<dbReference type="OrthoDB" id="271187at2"/>
<dbReference type="STRING" id="96773.Tchl_1132"/>
<evidence type="ECO:0000313" key="2">
    <source>
        <dbReference type="EMBL" id="APR03991.1"/>
    </source>
</evidence>
<reference evidence="2 3" key="1">
    <citation type="submission" date="2016-12" db="EMBL/GenBank/DDBJ databases">
        <title>Complete genome sequence of Thauera chlorobenzoica, a Betaproteobacterium degrading haloaromatics anaerobically to CO2 and halides.</title>
        <authorList>
            <person name="Goris T."/>
            <person name="Mergelsberg M."/>
            <person name="Boll M."/>
        </authorList>
    </citation>
    <scope>NUCLEOTIDE SEQUENCE [LARGE SCALE GENOMIC DNA]</scope>
    <source>
        <strain evidence="2 3">3CB1</strain>
    </source>
</reference>
<dbReference type="KEGG" id="tcl:Tchl_1132"/>
<gene>
    <name evidence="2" type="ORF">Tchl_1132</name>
</gene>
<dbReference type="Proteomes" id="UP000185739">
    <property type="component" value="Chromosome"/>
</dbReference>
<dbReference type="EMBL" id="CP018839">
    <property type="protein sequence ID" value="APR03991.1"/>
    <property type="molecule type" value="Genomic_DNA"/>
</dbReference>
<evidence type="ECO:0000259" key="1">
    <source>
        <dbReference type="Pfam" id="PF13470"/>
    </source>
</evidence>
<dbReference type="AlphaFoldDB" id="A0A1H5SS93"/>
<dbReference type="PANTHER" id="PTHR34610:SF3">
    <property type="entry name" value="SSL7007 PROTEIN"/>
    <property type="match status" value="1"/>
</dbReference>
<dbReference type="PANTHER" id="PTHR34610">
    <property type="entry name" value="SSL7007 PROTEIN"/>
    <property type="match status" value="1"/>
</dbReference>
<name>A0A1H5SS93_9RHOO</name>
<proteinExistence type="predicted"/>
<feature type="domain" description="PIN" evidence="1">
    <location>
        <begin position="5"/>
        <end position="61"/>
    </location>
</feature>
<sequence length="88" mass="10469">MFERSRLNIAERKALLDIFLARCEWVRIYYAWRPNLRDEGDNHLVELAVAGSADMIVTRNLKDFRQMELNFPHLRICSPETFVEELQS</sequence>